<protein>
    <submittedName>
        <fullName evidence="11">Uncharacterized protein</fullName>
    </submittedName>
</protein>
<dbReference type="InterPro" id="IPR021644">
    <property type="entry name" value="CAF-1_p150_acidic"/>
</dbReference>
<feature type="region of interest" description="Disordered" evidence="7">
    <location>
        <begin position="1"/>
        <end position="50"/>
    </location>
</feature>
<gene>
    <name evidence="11" type="ORF">PUMCH_004868</name>
</gene>
<feature type="region of interest" description="Disordered" evidence="7">
    <location>
        <begin position="357"/>
        <end position="389"/>
    </location>
</feature>
<dbReference type="GO" id="GO:0006334">
    <property type="term" value="P:nucleosome assembly"/>
    <property type="evidence" value="ECO:0007669"/>
    <property type="project" value="TreeGrafter"/>
</dbReference>
<keyword evidence="12" id="KW-1185">Reference proteome</keyword>
<sequence>MESAPSAQNGQDLQENLKNDLPMSNGSEKSLQEVSNTALPSPGVTDLSTQAGDLTIAASATSTTLDPKEALKLELQNERIAQRERAKQERLRAKEEEKQLKLKQREAEKLERERKKEEERVAKELKKQQDALERERKKQEEKERKEQEKLLKKQLQEEERLLKREEKKRKLEEEHKRKEDEKRRKEERSQMRISSFFSTSLSAKPADPVKSSPTKSEAKSRSYENDFLPFFQKSNVIMAENGSLRADELESRKAAFDVALKSAPAETLDCLGSITLATSPGDYTTTQKLVEGLNSPNYTEAMVVQLVNRLPPIKYLQFYENSKPPYVGTWCSEDHMKVSLTHLNPLDTELTGYDYGYDSDLDWQDEGEGEDIDDMDDGEDEEEDGDDDMDDFVENTDLLKKRGLVGPPQQAITIWNGGNTDNNGLFDSMKFESLDLGMDFPIDPFKNYWSMPKTTSSNVEVSLGANKPGVVAAKSSVEAPNVLTPQKPVIKDPKVVEDLIKFIEKNSDFTIGTLTELAKKEFSTYTKSILKYTIQSVAVYNKKENGWKIKEVQG</sequence>
<feature type="compositionally biased region" description="Polar residues" evidence="7">
    <location>
        <begin position="191"/>
        <end position="202"/>
    </location>
</feature>
<keyword evidence="3" id="KW-0227">DNA damage</keyword>
<dbReference type="PANTHER" id="PTHR15272:SF0">
    <property type="entry name" value="CHROMATIN ASSEMBLY FACTOR 1 SUBUNIT A"/>
    <property type="match status" value="1"/>
</dbReference>
<dbReference type="GO" id="GO:0006260">
    <property type="term" value="P:DNA replication"/>
    <property type="evidence" value="ECO:0007669"/>
    <property type="project" value="UniProtKB-KW"/>
</dbReference>
<evidence type="ECO:0000256" key="4">
    <source>
        <dbReference type="ARBA" id="ARBA00023186"/>
    </source>
</evidence>
<reference evidence="11 12" key="1">
    <citation type="submission" date="2023-10" db="EMBL/GenBank/DDBJ databases">
        <title>Draft Genome Sequence of Candida saopaulonensis from a very Premature Infant with Sepsis.</title>
        <authorList>
            <person name="Ning Y."/>
            <person name="Dai R."/>
            <person name="Xiao M."/>
            <person name="Xu Y."/>
            <person name="Yan Q."/>
            <person name="Zhang L."/>
        </authorList>
    </citation>
    <scope>NUCLEOTIDE SEQUENCE [LARGE SCALE GENOMIC DNA]</scope>
    <source>
        <strain evidence="11 12">19XY460</strain>
    </source>
</reference>
<feature type="region of interest" description="Disordered" evidence="7">
    <location>
        <begin position="82"/>
        <end position="221"/>
    </location>
</feature>
<dbReference type="GO" id="GO:0033186">
    <property type="term" value="C:CAF-1 complex"/>
    <property type="evidence" value="ECO:0007669"/>
    <property type="project" value="TreeGrafter"/>
</dbReference>
<evidence type="ECO:0000256" key="2">
    <source>
        <dbReference type="ARBA" id="ARBA00022705"/>
    </source>
</evidence>
<feature type="compositionally biased region" description="Basic and acidic residues" evidence="7">
    <location>
        <begin position="82"/>
        <end position="190"/>
    </location>
</feature>
<dbReference type="PANTHER" id="PTHR15272">
    <property type="entry name" value="CHROMATIN ASSEMBLY FACTOR 1 SUBUNIT A CAF-1 SUBUNIT A"/>
    <property type="match status" value="1"/>
</dbReference>
<feature type="domain" description="Chromatin assembly factor 1 subunit Cac1-like C-terminal" evidence="10">
    <location>
        <begin position="498"/>
        <end position="549"/>
    </location>
</feature>
<evidence type="ECO:0000313" key="11">
    <source>
        <dbReference type="EMBL" id="WPK27479.1"/>
    </source>
</evidence>
<keyword evidence="5" id="KW-0234">DNA repair</keyword>
<dbReference type="Pfam" id="PF12253">
    <property type="entry name" value="CAF1A_dimeriz"/>
    <property type="match status" value="1"/>
</dbReference>
<dbReference type="AlphaFoldDB" id="A0AAX4HFT3"/>
<feature type="domain" description="Chromatin assembly factor 1 p150 subunit acidic region" evidence="8">
    <location>
        <begin position="87"/>
        <end position="235"/>
    </location>
</feature>
<feature type="domain" description="Chromatin assembly factor 1 subunit A dimerization" evidence="9">
    <location>
        <begin position="314"/>
        <end position="388"/>
    </location>
</feature>
<dbReference type="Pfam" id="PF21796">
    <property type="entry name" value="Cac1_C"/>
    <property type="match status" value="1"/>
</dbReference>
<comment type="subcellular location">
    <subcellularLocation>
        <location evidence="1">Nucleus</location>
    </subcellularLocation>
</comment>
<evidence type="ECO:0000256" key="3">
    <source>
        <dbReference type="ARBA" id="ARBA00022763"/>
    </source>
</evidence>
<dbReference type="InterPro" id="IPR022043">
    <property type="entry name" value="CAF1A_DD"/>
</dbReference>
<dbReference type="GeneID" id="88175928"/>
<organism evidence="11 12">
    <name type="scientific">Australozyma saopauloensis</name>
    <dbReference type="NCBI Taxonomy" id="291208"/>
    <lineage>
        <taxon>Eukaryota</taxon>
        <taxon>Fungi</taxon>
        <taxon>Dikarya</taxon>
        <taxon>Ascomycota</taxon>
        <taxon>Saccharomycotina</taxon>
        <taxon>Pichiomycetes</taxon>
        <taxon>Metschnikowiaceae</taxon>
        <taxon>Australozyma</taxon>
    </lineage>
</organism>
<dbReference type="InterPro" id="IPR048800">
    <property type="entry name" value="Cac1-like_C"/>
</dbReference>
<evidence type="ECO:0000256" key="5">
    <source>
        <dbReference type="ARBA" id="ARBA00023204"/>
    </source>
</evidence>
<dbReference type="Pfam" id="PF11600">
    <property type="entry name" value="CAF1A_acidic"/>
    <property type="match status" value="1"/>
</dbReference>
<keyword evidence="2" id="KW-0235">DNA replication</keyword>
<keyword evidence="6" id="KW-0539">Nucleus</keyword>
<dbReference type="Proteomes" id="UP001338582">
    <property type="component" value="Chromosome 6"/>
</dbReference>
<name>A0AAX4HFT3_9ASCO</name>
<evidence type="ECO:0000259" key="9">
    <source>
        <dbReference type="Pfam" id="PF12253"/>
    </source>
</evidence>
<evidence type="ECO:0000256" key="1">
    <source>
        <dbReference type="ARBA" id="ARBA00004123"/>
    </source>
</evidence>
<keyword evidence="4" id="KW-0143">Chaperone</keyword>
<evidence type="ECO:0000259" key="10">
    <source>
        <dbReference type="Pfam" id="PF21796"/>
    </source>
</evidence>
<dbReference type="KEGG" id="asau:88175928"/>
<dbReference type="RefSeq" id="XP_062879857.1">
    <property type="nucleotide sequence ID" value="XM_063023787.1"/>
</dbReference>
<evidence type="ECO:0000256" key="7">
    <source>
        <dbReference type="SAM" id="MobiDB-lite"/>
    </source>
</evidence>
<dbReference type="GO" id="GO:0005634">
    <property type="term" value="C:nucleus"/>
    <property type="evidence" value="ECO:0007669"/>
    <property type="project" value="UniProtKB-SubCell"/>
</dbReference>
<evidence type="ECO:0000313" key="12">
    <source>
        <dbReference type="Proteomes" id="UP001338582"/>
    </source>
</evidence>
<accession>A0AAX4HFT3</accession>
<feature type="compositionally biased region" description="Polar residues" evidence="7">
    <location>
        <begin position="1"/>
        <end position="39"/>
    </location>
</feature>
<proteinExistence type="predicted"/>
<evidence type="ECO:0000256" key="6">
    <source>
        <dbReference type="ARBA" id="ARBA00023242"/>
    </source>
</evidence>
<evidence type="ECO:0000259" key="8">
    <source>
        <dbReference type="Pfam" id="PF11600"/>
    </source>
</evidence>
<dbReference type="EMBL" id="CP138899">
    <property type="protein sequence ID" value="WPK27479.1"/>
    <property type="molecule type" value="Genomic_DNA"/>
</dbReference>
<dbReference type="GO" id="GO:0006281">
    <property type="term" value="P:DNA repair"/>
    <property type="evidence" value="ECO:0007669"/>
    <property type="project" value="UniProtKB-KW"/>
</dbReference>